<evidence type="ECO:0000313" key="4">
    <source>
        <dbReference type="Proteomes" id="UP001499924"/>
    </source>
</evidence>
<gene>
    <name evidence="3" type="ORF">GCM10010531_19060</name>
</gene>
<feature type="domain" description="Activator of Hsp90 ATPase homologue 1/2-like C-terminal" evidence="2">
    <location>
        <begin position="13"/>
        <end position="136"/>
    </location>
</feature>
<evidence type="ECO:0000313" key="3">
    <source>
        <dbReference type="EMBL" id="GAA3166559.1"/>
    </source>
</evidence>
<reference evidence="4" key="1">
    <citation type="journal article" date="2019" name="Int. J. Syst. Evol. Microbiol.">
        <title>The Global Catalogue of Microorganisms (GCM) 10K type strain sequencing project: providing services to taxonomists for standard genome sequencing and annotation.</title>
        <authorList>
            <consortium name="The Broad Institute Genomics Platform"/>
            <consortium name="The Broad Institute Genome Sequencing Center for Infectious Disease"/>
            <person name="Wu L."/>
            <person name="Ma J."/>
        </authorList>
    </citation>
    <scope>NUCLEOTIDE SEQUENCE [LARGE SCALE GENOMIC DNA]</scope>
    <source>
        <strain evidence="4">JCM 15614</strain>
    </source>
</reference>
<dbReference type="InterPro" id="IPR013538">
    <property type="entry name" value="ASHA1/2-like_C"/>
</dbReference>
<sequence length="148" mass="16698">MSEPLRFAFDVACSVEHAFRVWTAGIGSWWPADHSVSGEPGLTVVLEPGEDGRIFERTSDGAEHQWGEITIWEPPHHLGYRWYLRADRADATDVSIRFLSSESGTRVEIEHDGWERLGTRGGAWRERNHQGWTTLLPHYRDAVAGGSS</sequence>
<dbReference type="InterPro" id="IPR023393">
    <property type="entry name" value="START-like_dom_sf"/>
</dbReference>
<dbReference type="SUPFAM" id="SSF55961">
    <property type="entry name" value="Bet v1-like"/>
    <property type="match status" value="1"/>
</dbReference>
<dbReference type="RefSeq" id="WP_344688592.1">
    <property type="nucleotide sequence ID" value="NZ_BAAAVV010000003.1"/>
</dbReference>
<accession>A0ABP6P4V9</accession>
<dbReference type="Proteomes" id="UP001499924">
    <property type="component" value="Unassembled WGS sequence"/>
</dbReference>
<dbReference type="Pfam" id="PF08327">
    <property type="entry name" value="AHSA1"/>
    <property type="match status" value="1"/>
</dbReference>
<comment type="similarity">
    <text evidence="1">Belongs to the AHA1 family.</text>
</comment>
<evidence type="ECO:0000259" key="2">
    <source>
        <dbReference type="Pfam" id="PF08327"/>
    </source>
</evidence>
<organism evidence="3 4">
    <name type="scientific">Blastococcus jejuensis</name>
    <dbReference type="NCBI Taxonomy" id="351224"/>
    <lineage>
        <taxon>Bacteria</taxon>
        <taxon>Bacillati</taxon>
        <taxon>Actinomycetota</taxon>
        <taxon>Actinomycetes</taxon>
        <taxon>Geodermatophilales</taxon>
        <taxon>Geodermatophilaceae</taxon>
        <taxon>Blastococcus</taxon>
    </lineage>
</organism>
<proteinExistence type="inferred from homology"/>
<evidence type="ECO:0000256" key="1">
    <source>
        <dbReference type="ARBA" id="ARBA00006817"/>
    </source>
</evidence>
<comment type="caution">
    <text evidence="3">The sequence shown here is derived from an EMBL/GenBank/DDBJ whole genome shotgun (WGS) entry which is preliminary data.</text>
</comment>
<dbReference type="Gene3D" id="3.30.530.20">
    <property type="match status" value="1"/>
</dbReference>
<name>A0ABP6P4V9_9ACTN</name>
<protein>
    <submittedName>
        <fullName evidence="3">SRPBCC family protein</fullName>
    </submittedName>
</protein>
<dbReference type="EMBL" id="BAAAVV010000003">
    <property type="protein sequence ID" value="GAA3166559.1"/>
    <property type="molecule type" value="Genomic_DNA"/>
</dbReference>
<keyword evidence="4" id="KW-1185">Reference proteome</keyword>